<name>A0A2P1NIS1_9BURK</name>
<dbReference type="KEGG" id="melm:C7H73_04140"/>
<evidence type="ECO:0000259" key="2">
    <source>
        <dbReference type="Pfam" id="PF13466"/>
    </source>
</evidence>
<evidence type="ECO:0000256" key="1">
    <source>
        <dbReference type="SAM" id="MobiDB-lite"/>
    </source>
</evidence>
<accession>A0A2P1NIS1</accession>
<feature type="region of interest" description="Disordered" evidence="1">
    <location>
        <begin position="125"/>
        <end position="167"/>
    </location>
</feature>
<dbReference type="InterPro" id="IPR058548">
    <property type="entry name" value="MlaB-like_STAS"/>
</dbReference>
<dbReference type="RefSeq" id="WP_106845490.1">
    <property type="nucleotide sequence ID" value="NZ_CP027792.1"/>
</dbReference>
<dbReference type="EMBL" id="CP027792">
    <property type="protein sequence ID" value="AVP56933.1"/>
    <property type="molecule type" value="Genomic_DNA"/>
</dbReference>
<feature type="compositionally biased region" description="Low complexity" evidence="1">
    <location>
        <begin position="471"/>
        <end position="484"/>
    </location>
</feature>
<protein>
    <recommendedName>
        <fullName evidence="2">MlaB-like STAS domain-containing protein</fullName>
    </recommendedName>
</protein>
<evidence type="ECO:0000313" key="3">
    <source>
        <dbReference type="EMBL" id="AVP56933.1"/>
    </source>
</evidence>
<dbReference type="Proteomes" id="UP000241829">
    <property type="component" value="Chromosome"/>
</dbReference>
<evidence type="ECO:0000313" key="4">
    <source>
        <dbReference type="Proteomes" id="UP000241829"/>
    </source>
</evidence>
<feature type="region of interest" description="Disordered" evidence="1">
    <location>
        <begin position="82"/>
        <end position="106"/>
    </location>
</feature>
<organism evidence="3 4">
    <name type="scientific">Pulveribacter suum</name>
    <dbReference type="NCBI Taxonomy" id="2116657"/>
    <lineage>
        <taxon>Bacteria</taxon>
        <taxon>Pseudomonadati</taxon>
        <taxon>Pseudomonadota</taxon>
        <taxon>Betaproteobacteria</taxon>
        <taxon>Burkholderiales</taxon>
        <taxon>Comamonadaceae</taxon>
        <taxon>Pulveribacter</taxon>
    </lineage>
</organism>
<feature type="compositionally biased region" description="Low complexity" evidence="1">
    <location>
        <begin position="156"/>
        <end position="167"/>
    </location>
</feature>
<sequence length="600" mass="64967">MSKDESSPPPTSSTRGLLSKVVRFVRNPTVNWSELDAMDEERESQYSKQMLKEMIERKRRNDFVRRREFDYLRKLRRSEGVRAERPEDAGARTSAFQTSMTSPDERADTLRKIDEIEAQMSQQWWKGKGAPPGQTAMAPPPPAAHTAPAPEPRITADQPAPASAAMASALAGSPFAGGEHARAFEPTAPMGIPAPVVPAPAAAPAMVEPLFPPAVAPAPAPVPAPAARPAAVREKFVHDPDLEEAAIRFANADYDGAEAALQDVLAQRGGTPAAEQEHIWYTLFDLYRATGRHEQFEALSIEYAARFGRSAPLWFSIPLQLGLQVDVATAGAAAQQRELTWNAPPLLTLQSIAALQASLARAAPPWTLTWSRLTGIEPAAVSALAELLERWAGQDVQLRFIGVPALRALVQTQTPSGDRSRDPQWWRLRMGLLRLMGWADEFELAALDYCVTYEISPPSWTPPRCSFSGDADAPAVPEGEGAPPRDAPDSDLYMTSGFALSQPGGLDEPPLPALVGHIEGDASAALQALQSFARPGAPLVVECGQLIRIDFAAVGGVLNWAAAQQAAGQELEFRRVHRLVAVFFNVIGVSEHAWIAPRQD</sequence>
<feature type="domain" description="MlaB-like STAS" evidence="2">
    <location>
        <begin position="522"/>
        <end position="589"/>
    </location>
</feature>
<dbReference type="Pfam" id="PF13466">
    <property type="entry name" value="STAS_2"/>
    <property type="match status" value="1"/>
</dbReference>
<keyword evidence="4" id="KW-1185">Reference proteome</keyword>
<dbReference type="OrthoDB" id="5298269at2"/>
<proteinExistence type="predicted"/>
<dbReference type="AlphaFoldDB" id="A0A2P1NIS1"/>
<gene>
    <name evidence="3" type="ORF">C7H73_04140</name>
</gene>
<feature type="region of interest" description="Disordered" evidence="1">
    <location>
        <begin position="464"/>
        <end position="488"/>
    </location>
</feature>
<reference evidence="4" key="1">
    <citation type="submission" date="2018-03" db="EMBL/GenBank/DDBJ databases">
        <title>Genome sequencing of Melaminivora sp. strain SC2-7.</title>
        <authorList>
            <person name="Kim S.-J."/>
            <person name="Heo J."/>
            <person name="Ahn J.-H."/>
            <person name="Kwon S.-W."/>
        </authorList>
    </citation>
    <scope>NUCLEOTIDE SEQUENCE [LARGE SCALE GENOMIC DNA]</scope>
    <source>
        <strain evidence="4">SC2-7</strain>
    </source>
</reference>